<keyword evidence="3" id="KW-1185">Reference proteome</keyword>
<gene>
    <name evidence="2" type="ORF">F4695_003408</name>
</gene>
<proteinExistence type="predicted"/>
<dbReference type="EMBL" id="JACHBU010000006">
    <property type="protein sequence ID" value="MBB6510024.1"/>
    <property type="molecule type" value="Genomic_DNA"/>
</dbReference>
<accession>A0A7X0JMZ9</accession>
<sequence length="137" mass="15092">MKDTSDIGKVTEKGEAHWIEWVTAIVSTLIVAGVLGWVGWRAVSEEKVPPAFRIEITERMPVEGGYRIRFDVSNSANRTAAAVVVRGEVMDGDAAIEQADVTFDYVPAQSKASGAILFAREPRQDQIRLRTISFTDP</sequence>
<evidence type="ECO:0000256" key="1">
    <source>
        <dbReference type="SAM" id="Phobius"/>
    </source>
</evidence>
<comment type="caution">
    <text evidence="2">The sequence shown here is derived from an EMBL/GenBank/DDBJ whole genome shotgun (WGS) entry which is preliminary data.</text>
</comment>
<keyword evidence="1" id="KW-0472">Membrane</keyword>
<dbReference type="NCBIfam" id="TIGR02588">
    <property type="entry name" value="TIGR02588 family protein"/>
    <property type="match status" value="1"/>
</dbReference>
<feature type="transmembrane region" description="Helical" evidence="1">
    <location>
        <begin position="21"/>
        <end position="40"/>
    </location>
</feature>
<dbReference type="Proteomes" id="UP000585437">
    <property type="component" value="Unassembled WGS sequence"/>
</dbReference>
<dbReference type="RefSeq" id="WP_184655347.1">
    <property type="nucleotide sequence ID" value="NZ_JACHBU010000006.1"/>
</dbReference>
<evidence type="ECO:0000313" key="3">
    <source>
        <dbReference type="Proteomes" id="UP000585437"/>
    </source>
</evidence>
<dbReference type="InterPro" id="IPR013417">
    <property type="entry name" value="CHP02588"/>
</dbReference>
<evidence type="ECO:0000313" key="2">
    <source>
        <dbReference type="EMBL" id="MBB6510024.1"/>
    </source>
</evidence>
<protein>
    <submittedName>
        <fullName evidence="2">Uncharacterized protein (TIGR02588 family)</fullName>
    </submittedName>
</protein>
<keyword evidence="1" id="KW-0812">Transmembrane</keyword>
<name>A0A7X0JMZ9_9HYPH</name>
<keyword evidence="1" id="KW-1133">Transmembrane helix</keyword>
<organism evidence="2 3">
    <name type="scientific">Rhizobium soli</name>
    <dbReference type="NCBI Taxonomy" id="424798"/>
    <lineage>
        <taxon>Bacteria</taxon>
        <taxon>Pseudomonadati</taxon>
        <taxon>Pseudomonadota</taxon>
        <taxon>Alphaproteobacteria</taxon>
        <taxon>Hyphomicrobiales</taxon>
        <taxon>Rhizobiaceae</taxon>
        <taxon>Rhizobium/Agrobacterium group</taxon>
        <taxon>Rhizobium</taxon>
    </lineage>
</organism>
<dbReference type="AlphaFoldDB" id="A0A7X0JMZ9"/>
<reference evidence="2 3" key="1">
    <citation type="submission" date="2020-08" db="EMBL/GenBank/DDBJ databases">
        <title>The Agave Microbiome: Exploring the role of microbial communities in plant adaptations to desert environments.</title>
        <authorList>
            <person name="Partida-Martinez L.P."/>
        </authorList>
    </citation>
    <scope>NUCLEOTIDE SEQUENCE [LARGE SCALE GENOMIC DNA]</scope>
    <source>
        <strain evidence="2 3">AS3.12</strain>
    </source>
</reference>